<name>A0A8H4L7M4_9HYPO</name>
<gene>
    <name evidence="6" type="ORF">FALBO_10511</name>
</gene>
<dbReference type="Proteomes" id="UP000554235">
    <property type="component" value="Unassembled WGS sequence"/>
</dbReference>
<keyword evidence="7" id="KW-1185">Reference proteome</keyword>
<dbReference type="PROSITE" id="PS50865">
    <property type="entry name" value="ZF_MYND_2"/>
    <property type="match status" value="1"/>
</dbReference>
<evidence type="ECO:0000259" key="5">
    <source>
        <dbReference type="PROSITE" id="PS50865"/>
    </source>
</evidence>
<dbReference type="EMBL" id="JAADYS010001495">
    <property type="protein sequence ID" value="KAF4462688.1"/>
    <property type="molecule type" value="Genomic_DNA"/>
</dbReference>
<evidence type="ECO:0000313" key="6">
    <source>
        <dbReference type="EMBL" id="KAF4462688.1"/>
    </source>
</evidence>
<feature type="domain" description="MYND-type" evidence="5">
    <location>
        <begin position="10"/>
        <end position="46"/>
    </location>
</feature>
<evidence type="ECO:0000256" key="2">
    <source>
        <dbReference type="ARBA" id="ARBA00022771"/>
    </source>
</evidence>
<dbReference type="AlphaFoldDB" id="A0A8H4L7M4"/>
<comment type="caution">
    <text evidence="6">The sequence shown here is derived from an EMBL/GenBank/DDBJ whole genome shotgun (WGS) entry which is preliminary data.</text>
</comment>
<keyword evidence="2 4" id="KW-0863">Zinc-finger</keyword>
<dbReference type="GO" id="GO:0008270">
    <property type="term" value="F:zinc ion binding"/>
    <property type="evidence" value="ECO:0007669"/>
    <property type="project" value="UniProtKB-KW"/>
</dbReference>
<reference evidence="6 7" key="1">
    <citation type="submission" date="2020-01" db="EMBL/GenBank/DDBJ databases">
        <title>Identification and distribution of gene clusters putatively required for synthesis of sphingolipid metabolism inhibitors in phylogenetically diverse species of the filamentous fungus Fusarium.</title>
        <authorList>
            <person name="Kim H.-S."/>
            <person name="Busman M."/>
            <person name="Brown D.W."/>
            <person name="Divon H."/>
            <person name="Uhlig S."/>
            <person name="Proctor R.H."/>
        </authorList>
    </citation>
    <scope>NUCLEOTIDE SEQUENCE [LARGE SCALE GENOMIC DNA]</scope>
    <source>
        <strain evidence="6 7">NRRL 20459</strain>
    </source>
</reference>
<accession>A0A8H4L7M4</accession>
<organism evidence="6 7">
    <name type="scientific">Fusarium albosuccineum</name>
    <dbReference type="NCBI Taxonomy" id="1237068"/>
    <lineage>
        <taxon>Eukaryota</taxon>
        <taxon>Fungi</taxon>
        <taxon>Dikarya</taxon>
        <taxon>Ascomycota</taxon>
        <taxon>Pezizomycotina</taxon>
        <taxon>Sordariomycetes</taxon>
        <taxon>Hypocreomycetidae</taxon>
        <taxon>Hypocreales</taxon>
        <taxon>Nectriaceae</taxon>
        <taxon>Fusarium</taxon>
        <taxon>Fusarium decemcellulare species complex</taxon>
    </lineage>
</organism>
<protein>
    <submittedName>
        <fullName evidence="6">Zinc finger MYND-type</fullName>
    </submittedName>
</protein>
<dbReference type="Pfam" id="PF01753">
    <property type="entry name" value="zf-MYND"/>
    <property type="match status" value="1"/>
</dbReference>
<keyword evidence="1" id="KW-0479">Metal-binding</keyword>
<evidence type="ECO:0000256" key="4">
    <source>
        <dbReference type="PROSITE-ProRule" id="PRU00134"/>
    </source>
</evidence>
<evidence type="ECO:0000256" key="3">
    <source>
        <dbReference type="ARBA" id="ARBA00022833"/>
    </source>
</evidence>
<sequence>MVAKTSTKICSVCNSKGSTQCSRCGDAQYCSSECQRADFAVHKLVCKQFTTFPSSSRPGKNYFRVMIFPHLDMNPELCCALQPEFAWASTKDSDKLVVGHAIISKWKQDMEGRYEMSEEDPLVIQALSRDSSMKGKTFGHGLRIASWQPPPEATSHLGGFNETAISLSSVYADRKYGPLVAFAYRLDADFEYKDMDDITTNDLRHLVDFFNNSDWNPSIGDGNRYPGKTLKSILLTDSLSYKGLSTVDPDKEKALVSQTISAKINFKQTCLHRLCNPHLSPISEICPGGHMWHAFLLGPLLLGLPWIGRNVVMNDTHGGKHRRVWPLSRWDSENFRFLRQGVRIGRGVLTIDALKMSDGLTVFNAFGQEVHQLHLLAYNMFMKYKLEGGALDLTTTTGPEFSKFWQVFKDECTELKEARADALADFTTGTPSPCETQAKTQTVLSRDVERAFRYVRGLFQDGRFRNHIRRYEKDYSFQTTPQQALWDIPEEMWQDSLGDVLFELWDGR</sequence>
<dbReference type="PROSITE" id="PS01360">
    <property type="entry name" value="ZF_MYND_1"/>
    <property type="match status" value="1"/>
</dbReference>
<dbReference type="OrthoDB" id="437457at2759"/>
<dbReference type="SUPFAM" id="SSF144232">
    <property type="entry name" value="HIT/MYND zinc finger-like"/>
    <property type="match status" value="1"/>
</dbReference>
<dbReference type="InterPro" id="IPR002893">
    <property type="entry name" value="Znf_MYND"/>
</dbReference>
<evidence type="ECO:0000313" key="7">
    <source>
        <dbReference type="Proteomes" id="UP000554235"/>
    </source>
</evidence>
<evidence type="ECO:0000256" key="1">
    <source>
        <dbReference type="ARBA" id="ARBA00022723"/>
    </source>
</evidence>
<dbReference type="Gene3D" id="6.10.140.2220">
    <property type="match status" value="1"/>
</dbReference>
<keyword evidence="3" id="KW-0862">Zinc</keyword>
<proteinExistence type="predicted"/>